<dbReference type="InterPro" id="IPR010756">
    <property type="entry name" value="Tls1-like"/>
</dbReference>
<keyword evidence="3" id="KW-1185">Reference proteome</keyword>
<gene>
    <name evidence="2" type="ORF">G6011_02676</name>
</gene>
<protein>
    <submittedName>
        <fullName evidence="2">Uncharacterized protein</fullName>
    </submittedName>
</protein>
<feature type="compositionally biased region" description="Basic and acidic residues" evidence="1">
    <location>
        <begin position="338"/>
        <end position="348"/>
    </location>
</feature>
<feature type="compositionally biased region" description="Polar residues" evidence="1">
    <location>
        <begin position="104"/>
        <end position="115"/>
    </location>
</feature>
<feature type="compositionally biased region" description="Basic and acidic residues" evidence="1">
    <location>
        <begin position="243"/>
        <end position="252"/>
    </location>
</feature>
<dbReference type="AlphaFoldDB" id="A0AAD4I225"/>
<sequence length="348" mass="39146">MSTVQQDETVPAVRFKRRKTAHPKRVYGDDDAPTVPASHLPDAATTNDAPQAPKEDSDEEESIPNLKEILRNRKRPRDRIKETTRKPEPPRTELVQVEAPRPDQYTSRFVAQTGQVIDRDDKQMSEYVEARLAEKNYRQYGWPIPKHLQASVAAIAPDLRHTFASSSSAHGTTSSTDGPANDEHSNRLAAGQGKLQEVDLGPEAAARIEQAWKRWDKGEPEPPASKARRDKYGYAWRKPKANGKTEEDKRRDQMVEAVFREAKLDFFDSTTPTNPHANPSVNTDDALVEQFRSEYYESMEAKQQARRPAAPTVKGAPPPITGPKLGGSKSARAKMHKLQQEELARKKR</sequence>
<accession>A0AAD4I225</accession>
<feature type="compositionally biased region" description="Basic and acidic residues" evidence="1">
    <location>
        <begin position="79"/>
        <end position="91"/>
    </location>
</feature>
<feature type="compositionally biased region" description="Basic residues" evidence="1">
    <location>
        <begin position="14"/>
        <end position="25"/>
    </location>
</feature>
<feature type="region of interest" description="Disordered" evidence="1">
    <location>
        <begin position="164"/>
        <end position="186"/>
    </location>
</feature>
<evidence type="ECO:0000256" key="1">
    <source>
        <dbReference type="SAM" id="MobiDB-lite"/>
    </source>
</evidence>
<feature type="region of interest" description="Disordered" evidence="1">
    <location>
        <begin position="1"/>
        <end position="117"/>
    </location>
</feature>
<dbReference type="EMBL" id="JAANER010000009">
    <property type="protein sequence ID" value="KAG9186120.1"/>
    <property type="molecule type" value="Genomic_DNA"/>
</dbReference>
<evidence type="ECO:0000313" key="2">
    <source>
        <dbReference type="EMBL" id="KAG9186120.1"/>
    </source>
</evidence>
<feature type="region of interest" description="Disordered" evidence="1">
    <location>
        <begin position="209"/>
        <end position="252"/>
    </location>
</feature>
<name>A0AAD4I225_9PLEO</name>
<proteinExistence type="predicted"/>
<feature type="compositionally biased region" description="Low complexity" evidence="1">
    <location>
        <begin position="164"/>
        <end position="176"/>
    </location>
</feature>
<reference evidence="2" key="1">
    <citation type="submission" date="2021-07" db="EMBL/GenBank/DDBJ databases">
        <title>Genome Resource of American Ginseng Black Spot Pathogen Alternaria panax.</title>
        <authorList>
            <person name="Qiu C."/>
            <person name="Wang W."/>
            <person name="Liu Z."/>
        </authorList>
    </citation>
    <scope>NUCLEOTIDE SEQUENCE</scope>
    <source>
        <strain evidence="2">BNCC115425</strain>
    </source>
</reference>
<comment type="caution">
    <text evidence="2">The sequence shown here is derived from an EMBL/GenBank/DDBJ whole genome shotgun (WGS) entry which is preliminary data.</text>
</comment>
<organism evidence="2 3">
    <name type="scientific">Alternaria panax</name>
    <dbReference type="NCBI Taxonomy" id="48097"/>
    <lineage>
        <taxon>Eukaryota</taxon>
        <taxon>Fungi</taxon>
        <taxon>Dikarya</taxon>
        <taxon>Ascomycota</taxon>
        <taxon>Pezizomycotina</taxon>
        <taxon>Dothideomycetes</taxon>
        <taxon>Pleosporomycetidae</taxon>
        <taxon>Pleosporales</taxon>
        <taxon>Pleosporineae</taxon>
        <taxon>Pleosporaceae</taxon>
        <taxon>Alternaria</taxon>
        <taxon>Alternaria sect. Panax</taxon>
    </lineage>
</organism>
<evidence type="ECO:0000313" key="3">
    <source>
        <dbReference type="Proteomes" id="UP001199106"/>
    </source>
</evidence>
<dbReference type="Pfam" id="PF07052">
    <property type="entry name" value="Hep_59"/>
    <property type="match status" value="1"/>
</dbReference>
<feature type="compositionally biased region" description="Basic and acidic residues" evidence="1">
    <location>
        <begin position="210"/>
        <end position="220"/>
    </location>
</feature>
<dbReference type="Proteomes" id="UP001199106">
    <property type="component" value="Unassembled WGS sequence"/>
</dbReference>
<feature type="region of interest" description="Disordered" evidence="1">
    <location>
        <begin position="298"/>
        <end position="348"/>
    </location>
</feature>